<dbReference type="PANTHER" id="PTHR31115">
    <property type="entry name" value="OS05G0107300 PROTEIN"/>
    <property type="match status" value="1"/>
</dbReference>
<feature type="region of interest" description="Disordered" evidence="1">
    <location>
        <begin position="386"/>
        <end position="405"/>
    </location>
</feature>
<name>A0AAV5I968_9ROSI</name>
<feature type="region of interest" description="Disordered" evidence="1">
    <location>
        <begin position="241"/>
        <end position="267"/>
    </location>
</feature>
<sequence>MLGSGNNLSRGNGALPSSSSDVPPLPQLWPLDPITFQKYSRSGELRRLLGALHGSTQEPKSSRPIVTEEIKHLKESLEDACRKARDRGRKFKSSIEKLEEYREALSSKKRQRTDMSPSERGGGANLAKIGSQLQRNPNGVFAQRLEVRAKNVGLHKRVRTSVAAADVRGDSRAIVNAIQQMGTERDGDTLSSFNATEEKIRKLPAGGEGWDSRMKKKRSVGNVGNRVANVDRDMKRAMQQKKNAESKLRSCDSLGFRSKSSPGVSGVNKLDGSFEPAGLDSGMVHRNELDGTSLPRDRTANLEQRVVAKGGNKASLHDDNLASSSRRMLKAKVSRAPRTGSIMVLDSSSKIHPSSGAFPSWEQPASVSKIPALGVGNNKKHAISMGSSSHPMAQWVGQRPNKNSRTKRANVMSPVSNYAEPQISPQGCATPDFSARSFESMLASSVDNVIMEVKRELENVSPPFGLSESEESGAGDNKLKEKTIENGGLAVSMAGVLPTRKNKLSTNEIGDGAWRQGKTGSSTPLTRLAYPMREKFENLPATKPIQSPRSSSDKNKSKSGRPPAKKMKDRKASTRAGSVLNGVSSYITGESEDDHEELFTAASSAHNASSLACSGSFWKKMELIFAPINSEDASYLKHQLSLGEELDESLSKMFRPEYNVLGAVSQKETPNCNGEVSAKTNASIGRGDIKKSDKITPLYQRVLSALIEEDENEEFYNHFEGKNMSLHYSSDDSHCGSCNHLDIEPKDRDKMESEVESNADFQSQRSSLLDRLSCNISVASNTFRNPSTSNSLHSSERWLGDDGFSHSDVGLTTEICSHDSAHLQSREINVLGADRQYQFMCMDDKLLLELHSIGLYPETLPDLAEGEEGINQNVLELNEQLYQQVRRKKRKLGKIDKAIQNGRDVERRNVEHVAMDQLIQMAYRKRVACRGSNSSKVRKVPKQVALAFIKRTLARCQKFEEEGISCFSDAVLQDVMLAAPPCSNDTKSVDCVGSGTASNTLNETSNQQTEARVSGAVSSTFERYDSSDALPSVHSSEQGVSMHGFMLKRKREVLIDDVVGSASSRITSSLDGHVNVGVRGNRSERDTDLNRDSLRNSSVSGAHASLDNFKSGEKSKMKPKQKKSNLSTSGNEMQPGHPTARQSSQQSMADISKMSGEVRSTTTSHFPRISPKEADEPIDFSKLNELDVAEELGGNQDLALFNFDEDGLLQDIDTMGLDIRTDDAMGLAVPMDDLLDVL</sequence>
<gene>
    <name evidence="2" type="ORF">SLEP1_g7398</name>
</gene>
<dbReference type="PANTHER" id="PTHR31115:SF4">
    <property type="entry name" value="SPECTRIN BETA CHAIN, BRAIN"/>
    <property type="match status" value="1"/>
</dbReference>
<feature type="compositionally biased region" description="Basic and acidic residues" evidence="1">
    <location>
        <begin position="241"/>
        <end position="250"/>
    </location>
</feature>
<evidence type="ECO:0000313" key="2">
    <source>
        <dbReference type="EMBL" id="GKU93835.1"/>
    </source>
</evidence>
<feature type="compositionally biased region" description="Basic and acidic residues" evidence="1">
    <location>
        <begin position="1081"/>
        <end position="1094"/>
    </location>
</feature>
<feature type="compositionally biased region" description="Basic residues" evidence="1">
    <location>
        <begin position="557"/>
        <end position="569"/>
    </location>
</feature>
<organism evidence="2 3">
    <name type="scientific">Rubroshorea leprosula</name>
    <dbReference type="NCBI Taxonomy" id="152421"/>
    <lineage>
        <taxon>Eukaryota</taxon>
        <taxon>Viridiplantae</taxon>
        <taxon>Streptophyta</taxon>
        <taxon>Embryophyta</taxon>
        <taxon>Tracheophyta</taxon>
        <taxon>Spermatophyta</taxon>
        <taxon>Magnoliopsida</taxon>
        <taxon>eudicotyledons</taxon>
        <taxon>Gunneridae</taxon>
        <taxon>Pentapetalae</taxon>
        <taxon>rosids</taxon>
        <taxon>malvids</taxon>
        <taxon>Malvales</taxon>
        <taxon>Dipterocarpaceae</taxon>
        <taxon>Rubroshorea</taxon>
    </lineage>
</organism>
<dbReference type="Proteomes" id="UP001054252">
    <property type="component" value="Unassembled WGS sequence"/>
</dbReference>
<feature type="region of interest" description="Disordered" evidence="1">
    <location>
        <begin position="1072"/>
        <end position="1174"/>
    </location>
</feature>
<evidence type="ECO:0000256" key="1">
    <source>
        <dbReference type="SAM" id="MobiDB-lite"/>
    </source>
</evidence>
<feature type="region of interest" description="Disordered" evidence="1">
    <location>
        <begin position="1"/>
        <end position="27"/>
    </location>
</feature>
<protein>
    <submittedName>
        <fullName evidence="2">Uncharacterized protein</fullName>
    </submittedName>
</protein>
<reference evidence="2 3" key="1">
    <citation type="journal article" date="2021" name="Commun. Biol.">
        <title>The genome of Shorea leprosula (Dipterocarpaceae) highlights the ecological relevance of drought in aseasonal tropical rainforests.</title>
        <authorList>
            <person name="Ng K.K.S."/>
            <person name="Kobayashi M.J."/>
            <person name="Fawcett J.A."/>
            <person name="Hatakeyama M."/>
            <person name="Paape T."/>
            <person name="Ng C.H."/>
            <person name="Ang C.C."/>
            <person name="Tnah L.H."/>
            <person name="Lee C.T."/>
            <person name="Nishiyama T."/>
            <person name="Sese J."/>
            <person name="O'Brien M.J."/>
            <person name="Copetti D."/>
            <person name="Mohd Noor M.I."/>
            <person name="Ong R.C."/>
            <person name="Putra M."/>
            <person name="Sireger I.Z."/>
            <person name="Indrioko S."/>
            <person name="Kosugi Y."/>
            <person name="Izuno A."/>
            <person name="Isagi Y."/>
            <person name="Lee S.L."/>
            <person name="Shimizu K.K."/>
        </authorList>
    </citation>
    <scope>NUCLEOTIDE SEQUENCE [LARGE SCALE GENOMIC DNA]</scope>
    <source>
        <strain evidence="2">214</strain>
    </source>
</reference>
<dbReference type="EMBL" id="BPVZ01000007">
    <property type="protein sequence ID" value="GKU93835.1"/>
    <property type="molecule type" value="Genomic_DNA"/>
</dbReference>
<comment type="caution">
    <text evidence="2">The sequence shown here is derived from an EMBL/GenBank/DDBJ whole genome shotgun (WGS) entry which is preliminary data.</text>
</comment>
<dbReference type="AlphaFoldDB" id="A0AAV5I968"/>
<feature type="region of interest" description="Disordered" evidence="1">
    <location>
        <begin position="102"/>
        <end position="124"/>
    </location>
</feature>
<feature type="region of interest" description="Disordered" evidence="1">
    <location>
        <begin position="538"/>
        <end position="575"/>
    </location>
</feature>
<proteinExistence type="predicted"/>
<keyword evidence="3" id="KW-1185">Reference proteome</keyword>
<feature type="compositionally biased region" description="Low complexity" evidence="1">
    <location>
        <begin position="1"/>
        <end position="22"/>
    </location>
</feature>
<evidence type="ECO:0000313" key="3">
    <source>
        <dbReference type="Proteomes" id="UP001054252"/>
    </source>
</evidence>
<feature type="region of interest" description="Disordered" evidence="1">
    <location>
        <begin position="502"/>
        <end position="525"/>
    </location>
</feature>
<feature type="compositionally biased region" description="Polar residues" evidence="1">
    <location>
        <begin position="1140"/>
        <end position="1149"/>
    </location>
</feature>
<accession>A0AAV5I968</accession>